<sequence length="712" mass="79112">MEITRDNSLSLVELIEARKAALVQNDTRFTITLRGIPEFAKSSLDLYPYDTLQVLIDKANLANSDVSFLSLPDYGSHLKTYSMSTTLLAMGFFNGVIIEYENTDILSSPKTLAGNLSEKHLNDSLSEGPTRKRRATSEHAGNDELVESLRDNQSSPKRVKPAADIQPIQGQNQSSHNSKSKNLLALSSTTRTEANEISTALDSEIDHNHTQAPDDSTGKKETVLSSEDRPLSIQGSDILYALRVNLSNGRVLKATVGGHVKFQNLINILIENDPFKFEEPLKLKYKGKIINPEIDTPVSLGLKTPAQASKPNTIEIANFPSFRKFKFIVKTKISNHQCTLTENLTLKKIEPIFRKRYPIFKDLKLLFFFNAKVLDLENSTPLSIGAHETKSNIIFPFIHSGDRNLPQELTNILPLSIDRFDIFFLWESLPKTSSGLEPTNKQLFQNPYWKNPSKAKEELDLGPLQQSTQLSESHSSQTSEKDKGHKGPTIDTNYPRDNETFVSSPAIIDRTDSLSYMSTNAPARSAEVSDQDYGFPNTAPINQIPEASFTNSELIPSSSQVIPSTQARLEYSSHSIQFPSETIASASLPEALINNKALLTEGPSSNVVTEQSTLNTVQGASRKTIDNNHTEGSRILVTIILASNQNIFQKFSVLRGIKLTKAYKKFETRTAKTGKNSLDFYFNGALIKFNDTTESLKLGDEALIYAYPKPSE</sequence>
<feature type="region of interest" description="Disordered" evidence="1">
    <location>
        <begin position="461"/>
        <end position="503"/>
    </location>
</feature>
<name>A0A9P8TDR6_9ASCO</name>
<gene>
    <name evidence="2" type="ORF">WICMUC_002866</name>
</gene>
<accession>A0A9P8TDR6</accession>
<dbReference type="AlphaFoldDB" id="A0A9P8TDR6"/>
<reference evidence="2" key="1">
    <citation type="journal article" date="2021" name="Open Biol.">
        <title>Shared evolutionary footprints suggest mitochondrial oxidative damage underlies multiple complex I losses in fungi.</title>
        <authorList>
            <person name="Schikora-Tamarit M.A."/>
            <person name="Marcet-Houben M."/>
            <person name="Nosek J."/>
            <person name="Gabaldon T."/>
        </authorList>
    </citation>
    <scope>NUCLEOTIDE SEQUENCE</scope>
    <source>
        <strain evidence="2">CBS6341</strain>
    </source>
</reference>
<dbReference type="Proteomes" id="UP000769528">
    <property type="component" value="Unassembled WGS sequence"/>
</dbReference>
<reference evidence="2" key="2">
    <citation type="submission" date="2021-01" db="EMBL/GenBank/DDBJ databases">
        <authorList>
            <person name="Schikora-Tamarit M.A."/>
        </authorList>
    </citation>
    <scope>NUCLEOTIDE SEQUENCE</scope>
    <source>
        <strain evidence="2">CBS6341</strain>
    </source>
</reference>
<comment type="caution">
    <text evidence="2">The sequence shown here is derived from an EMBL/GenBank/DDBJ whole genome shotgun (WGS) entry which is preliminary data.</text>
</comment>
<feature type="compositionally biased region" description="Basic and acidic residues" evidence="1">
    <location>
        <begin position="216"/>
        <end position="228"/>
    </location>
</feature>
<feature type="region of interest" description="Disordered" evidence="1">
    <location>
        <begin position="199"/>
        <end position="228"/>
    </location>
</feature>
<proteinExistence type="predicted"/>
<organism evidence="2 3">
    <name type="scientific">Wickerhamomyces mucosus</name>
    <dbReference type="NCBI Taxonomy" id="1378264"/>
    <lineage>
        <taxon>Eukaryota</taxon>
        <taxon>Fungi</taxon>
        <taxon>Dikarya</taxon>
        <taxon>Ascomycota</taxon>
        <taxon>Saccharomycotina</taxon>
        <taxon>Saccharomycetes</taxon>
        <taxon>Phaffomycetales</taxon>
        <taxon>Wickerhamomycetaceae</taxon>
        <taxon>Wickerhamomyces</taxon>
    </lineage>
</organism>
<evidence type="ECO:0000256" key="1">
    <source>
        <dbReference type="SAM" id="MobiDB-lite"/>
    </source>
</evidence>
<dbReference type="EMBL" id="JAEUBF010000782">
    <property type="protein sequence ID" value="KAH3675034.1"/>
    <property type="molecule type" value="Genomic_DNA"/>
</dbReference>
<keyword evidence="3" id="KW-1185">Reference proteome</keyword>
<evidence type="ECO:0000313" key="3">
    <source>
        <dbReference type="Proteomes" id="UP000769528"/>
    </source>
</evidence>
<protein>
    <submittedName>
        <fullName evidence="2">Uncharacterized protein</fullName>
    </submittedName>
</protein>
<feature type="compositionally biased region" description="Polar residues" evidence="1">
    <location>
        <begin position="464"/>
        <end position="478"/>
    </location>
</feature>
<feature type="compositionally biased region" description="Low complexity" evidence="1">
    <location>
        <begin position="169"/>
        <end position="181"/>
    </location>
</feature>
<dbReference type="Gene3D" id="3.10.20.90">
    <property type="entry name" value="Phosphatidylinositol 3-kinase Catalytic Subunit, Chain A, domain 1"/>
    <property type="match status" value="1"/>
</dbReference>
<evidence type="ECO:0000313" key="2">
    <source>
        <dbReference type="EMBL" id="KAH3675034.1"/>
    </source>
</evidence>
<feature type="compositionally biased region" description="Basic and acidic residues" evidence="1">
    <location>
        <begin position="135"/>
        <end position="150"/>
    </location>
</feature>
<feature type="region of interest" description="Disordered" evidence="1">
    <location>
        <begin position="119"/>
        <end position="181"/>
    </location>
</feature>